<protein>
    <recommendedName>
        <fullName evidence="4">SET domain-containing protein</fullName>
    </recommendedName>
</protein>
<evidence type="ECO:0000256" key="1">
    <source>
        <dbReference type="SAM" id="MobiDB-lite"/>
    </source>
</evidence>
<dbReference type="SUPFAM" id="SSF82199">
    <property type="entry name" value="SET domain"/>
    <property type="match status" value="1"/>
</dbReference>
<evidence type="ECO:0008006" key="4">
    <source>
        <dbReference type="Google" id="ProtNLM"/>
    </source>
</evidence>
<dbReference type="InterPro" id="IPR046341">
    <property type="entry name" value="SET_dom_sf"/>
</dbReference>
<evidence type="ECO:0000313" key="2">
    <source>
        <dbReference type="EMBL" id="KXZ48073.1"/>
    </source>
</evidence>
<feature type="region of interest" description="Disordered" evidence="1">
    <location>
        <begin position="255"/>
        <end position="399"/>
    </location>
</feature>
<dbReference type="Proteomes" id="UP000075714">
    <property type="component" value="Unassembled WGS sequence"/>
</dbReference>
<keyword evidence="3" id="KW-1185">Reference proteome</keyword>
<organism evidence="2 3">
    <name type="scientific">Gonium pectorale</name>
    <name type="common">Green alga</name>
    <dbReference type="NCBI Taxonomy" id="33097"/>
    <lineage>
        <taxon>Eukaryota</taxon>
        <taxon>Viridiplantae</taxon>
        <taxon>Chlorophyta</taxon>
        <taxon>core chlorophytes</taxon>
        <taxon>Chlorophyceae</taxon>
        <taxon>CS clade</taxon>
        <taxon>Chlamydomonadales</taxon>
        <taxon>Volvocaceae</taxon>
        <taxon>Gonium</taxon>
    </lineage>
</organism>
<comment type="caution">
    <text evidence="2">The sequence shown here is derived from an EMBL/GenBank/DDBJ whole genome shotgun (WGS) entry which is preliminary data.</text>
</comment>
<reference evidence="3" key="1">
    <citation type="journal article" date="2016" name="Nat. Commun.">
        <title>The Gonium pectorale genome demonstrates co-option of cell cycle regulation during the evolution of multicellularity.</title>
        <authorList>
            <person name="Hanschen E.R."/>
            <person name="Marriage T.N."/>
            <person name="Ferris P.J."/>
            <person name="Hamaji T."/>
            <person name="Toyoda A."/>
            <person name="Fujiyama A."/>
            <person name="Neme R."/>
            <person name="Noguchi H."/>
            <person name="Minakuchi Y."/>
            <person name="Suzuki M."/>
            <person name="Kawai-Toyooka H."/>
            <person name="Smith D.R."/>
            <person name="Sparks H."/>
            <person name="Anderson J."/>
            <person name="Bakaric R."/>
            <person name="Luria V."/>
            <person name="Karger A."/>
            <person name="Kirschner M.W."/>
            <person name="Durand P.M."/>
            <person name="Michod R.E."/>
            <person name="Nozaki H."/>
            <person name="Olson B.J."/>
        </authorList>
    </citation>
    <scope>NUCLEOTIDE SEQUENCE [LARGE SCALE GENOMIC DNA]</scope>
    <source>
        <strain evidence="3">NIES-2863</strain>
    </source>
</reference>
<gene>
    <name evidence="2" type="ORF">GPECTOR_30g168</name>
</gene>
<feature type="compositionally biased region" description="Basic residues" evidence="1">
    <location>
        <begin position="263"/>
        <end position="273"/>
    </location>
</feature>
<feature type="compositionally biased region" description="Acidic residues" evidence="1">
    <location>
        <begin position="317"/>
        <end position="346"/>
    </location>
</feature>
<feature type="compositionally biased region" description="Basic residues" evidence="1">
    <location>
        <begin position="910"/>
        <end position="923"/>
    </location>
</feature>
<sequence length="951" mass="98051">MLRRYSAAASFRLGNITSLIGESLRLTDGKGWLRLSVLQPGGEALLELASEDEVPPERREQADRPTAQTPPQLQRRGKALDASAADVEEESEEDESGREATTSSSHDGEDEDGDSESAEPCAAEPNTGGGDGAEGAAAPGGKDTGGRHLFTVTWVNSMLALSADAARAAFPQQAATLRAKGGMRRGQSGGTPLDAKLVYLPRSGGDGGRLRTLPVKLAVTAGNFRLNGAGDAVRAIGAAKCKYLQLVVQPGRNPRLEKLASMPKRRRIARRSPHGSGGASSSSGSGSTSSDGEEGEWASGTDSASESESDSRGSFMAEEEEGEEGEEEEEEEEEEWEEEEEEEEEEKSSASSGSDGDFEGGDGPDTGGDSDGGGEQGSDGGADGADDAGVADASSGPRGFIVTWTPGQLLLNQKAAAAAFPAQYKALRRDGVVPQPVALDYTMPDCEQDGQPQSHPVKLARQSRRLQLRVLPPEPKAASGSGAAGRVLAELLPEADPEDAKECGAGSSGEVAPSLALPAPALEPGTGLELANAAASAGGTALPCSPGSAARTLAVLERAPGQPVMCGAPATAGGHVSEPACEDARRNPQLADVESAAVTTAPGQVRVCGVTFDAALAPAVRSVEQAFVKGLGRELRKARPTTMQLSVVGAIPHPHLSGNLVCNKLARLLGLEGEEDPWDAPLPEGPVVLEGAMQPCGDPTRGGAGLRAAEALKKNTVLGVVGGYVMPAAAAEDLVCFGRKHCQPEVAARLAGVVAGTSADVVTAWRLLAGIFRLPLPAGLTALQKGELGDGEGGKAPPAASVEASMLGYGNLIALVNDPRIVKSQDPAEKANCAVVPVSVRGLVLPVLVALRDIAPGEQLLRDCGADWWQQLASDWEVAEHDGLDVARLLRLVQSQAAASPVRQPDRGRNSRTRSGPRRRRGRVGTAAGLAAAAPGPVEMVLGTFAVQKGW</sequence>
<feature type="region of interest" description="Disordered" evidence="1">
    <location>
        <begin position="898"/>
        <end position="929"/>
    </location>
</feature>
<dbReference type="EMBL" id="LSYV01000031">
    <property type="protein sequence ID" value="KXZ48073.1"/>
    <property type="molecule type" value="Genomic_DNA"/>
</dbReference>
<feature type="compositionally biased region" description="Low complexity" evidence="1">
    <location>
        <begin position="387"/>
        <end position="396"/>
    </location>
</feature>
<proteinExistence type="predicted"/>
<feature type="compositionally biased region" description="Low complexity" evidence="1">
    <location>
        <begin position="279"/>
        <end position="290"/>
    </location>
</feature>
<feature type="compositionally biased region" description="Gly residues" evidence="1">
    <location>
        <begin position="363"/>
        <end position="383"/>
    </location>
</feature>
<name>A0A150GE71_GONPE</name>
<feature type="compositionally biased region" description="Acidic residues" evidence="1">
    <location>
        <begin position="108"/>
        <end position="117"/>
    </location>
</feature>
<dbReference type="AlphaFoldDB" id="A0A150GE71"/>
<feature type="region of interest" description="Disordered" evidence="1">
    <location>
        <begin position="48"/>
        <end position="144"/>
    </location>
</feature>
<dbReference type="OrthoDB" id="515462at2759"/>
<feature type="region of interest" description="Disordered" evidence="1">
    <location>
        <begin position="496"/>
        <end position="520"/>
    </location>
</feature>
<dbReference type="Gene3D" id="2.170.270.10">
    <property type="entry name" value="SET domain"/>
    <property type="match status" value="1"/>
</dbReference>
<evidence type="ECO:0000313" key="3">
    <source>
        <dbReference type="Proteomes" id="UP000075714"/>
    </source>
</evidence>
<feature type="compositionally biased region" description="Acidic residues" evidence="1">
    <location>
        <begin position="86"/>
        <end position="96"/>
    </location>
</feature>
<accession>A0A150GE71</accession>